<comment type="caution">
    <text evidence="7">The sequence shown here is derived from an EMBL/GenBank/DDBJ whole genome shotgun (WGS) entry which is preliminary data.</text>
</comment>
<keyword evidence="2" id="KW-0964">Secreted</keyword>
<keyword evidence="4" id="KW-0732">Signal</keyword>
<dbReference type="SMART" id="SM01359">
    <property type="entry name" value="A2M_N_2"/>
    <property type="match status" value="1"/>
</dbReference>
<dbReference type="Pfam" id="PF07703">
    <property type="entry name" value="A2M_BRD"/>
    <property type="match status" value="1"/>
</dbReference>
<feature type="signal peptide" evidence="4">
    <location>
        <begin position="1"/>
        <end position="23"/>
    </location>
</feature>
<keyword evidence="8" id="KW-1185">Reference proteome</keyword>
<evidence type="ECO:0000256" key="1">
    <source>
        <dbReference type="ARBA" id="ARBA00004613"/>
    </source>
</evidence>
<evidence type="ECO:0000256" key="2">
    <source>
        <dbReference type="ARBA" id="ARBA00022525"/>
    </source>
</evidence>
<protein>
    <submittedName>
        <fullName evidence="7">Uncharacterized protein</fullName>
    </submittedName>
</protein>
<dbReference type="Pfam" id="PF17789">
    <property type="entry name" value="MG4"/>
    <property type="match status" value="1"/>
</dbReference>
<accession>A0ABD1JGY2</accession>
<dbReference type="Pfam" id="PF01835">
    <property type="entry name" value="MG2"/>
    <property type="match status" value="1"/>
</dbReference>
<sequence>MDSLVLEVWRIMVILSLPALTQCSPLFVMSAPNLLRVGAPERVFVEAQDYAGSAFEVTVRVQDYPYKTRELANQTVQLRQDNNYQALAEITIPEGNDVFEEDDTVNQYVYLLAQFPGQLLERVVLVSFQSGYIFVQTDKTIYTPSSTVQYRIYTLGLSMRPSDRPITVDVVDPEGVVVSRDALTPHEGVCSGAYKVQAFDSIGSWKIVTRFKSTPQNNFTYEFKVKNYVLPQVEVTLAPLKSYFYIDDEELIVNISARYLNKMEVTGMGFVVFSLQGLGTDYRHIASTQRVKITGGRGHATLTRERLLQVTPGTADIQHLTGTFIHVNVTVVTQTGYDTAYASISGIQIVTSPYTIHYKKTPRYFKPGMPFTCMIFVTNPDGSPAEGVEVQISNKKSSEISGITRTNGLVKLTVNTDKKDSLLLINAVTKDRNLTDARQARQSMTAFPYETKAGSENYLHIDIDATEQTIGDPVKVNLILRGSPGDQNQDLTCLILSKGQLVSAGRAKPEGKAVVSLTLTVTRDMVPSFRIVAYYHVGSSEVVSDSVWVDVKDTCREKLKVRPYRPGEAYVRKIFSLEITGDPGARVGLVVVDKGVYMLNNKHRLTQTKIWNTVEKLDAGCTAGSGKDSMGVFYDAGLVFETSTAGGTHSRTGSHCPSPRRQQRSLEDEEEVMAIFDDVISRSHFQESFFWQEEQLPTCDHGEKQCTSTSIRKDIVVTDAIAGWHISAVSLSDTSGICVADAFDISKAASFSLDLKIPPFCKCNEQLEIIAIVHNPQDEDMRVHLKLVETPTICSSATDRGGYVTTVEVRARTTHTVPFVIVPMETGTQSIVVAAADALWRTDGVQKDIVVLPVGVPRRTTVQFDMNPSVSGGYLTSVIGPWLIGVYDPIPNMPVHHIITAQAQPLVSRMEAVLSGDSVAPLLLRSGLGGGGEQDLVAMTTPLIANYYLDRTQQLLERRAEAVSIIRAGYHKLLTYRKQDGSFSVSKTTQSSTWLTAYVAKVFSMASGIISVDGQAICSALLWLVAHTQNPDGSFQELSPVPYTVSSTGNVYGKDRDASMTAFVLAAMQESPSALCTDKKITSSISRATHYLGLRIHTLTNPYAVAMALSI</sequence>
<dbReference type="Proteomes" id="UP001591681">
    <property type="component" value="Unassembled WGS sequence"/>
</dbReference>
<evidence type="ECO:0000313" key="7">
    <source>
        <dbReference type="EMBL" id="KAL2086307.1"/>
    </source>
</evidence>
<dbReference type="PANTHER" id="PTHR11412:SF81">
    <property type="entry name" value="COMPLEMENT C3"/>
    <property type="match status" value="1"/>
</dbReference>
<feature type="compositionally biased region" description="Polar residues" evidence="3">
    <location>
        <begin position="645"/>
        <end position="655"/>
    </location>
</feature>
<evidence type="ECO:0000259" key="6">
    <source>
        <dbReference type="SMART" id="SM01360"/>
    </source>
</evidence>
<feature type="region of interest" description="Disordered" evidence="3">
    <location>
        <begin position="645"/>
        <end position="664"/>
    </location>
</feature>
<dbReference type="InterPro" id="IPR011625">
    <property type="entry name" value="A2M_N_BRD"/>
</dbReference>
<dbReference type="Gene3D" id="6.20.50.160">
    <property type="match status" value="1"/>
</dbReference>
<dbReference type="InterPro" id="IPR050473">
    <property type="entry name" value="A2M/Complement_sys"/>
</dbReference>
<gene>
    <name evidence="7" type="ORF">ACEWY4_017366</name>
</gene>
<comment type="subcellular location">
    <subcellularLocation>
        <location evidence="1">Secreted</location>
    </subcellularLocation>
</comment>
<dbReference type="InterPro" id="IPR011626">
    <property type="entry name" value="Alpha-macroglobulin_TED"/>
</dbReference>
<feature type="domain" description="Alpha-2-macroglobulin bait region" evidence="5">
    <location>
        <begin position="459"/>
        <end position="599"/>
    </location>
</feature>
<dbReference type="InterPro" id="IPR002890">
    <property type="entry name" value="MG2"/>
</dbReference>
<dbReference type="Gene3D" id="2.20.130.20">
    <property type="match status" value="1"/>
</dbReference>
<organism evidence="7 8">
    <name type="scientific">Coilia grayii</name>
    <name type="common">Gray's grenadier anchovy</name>
    <dbReference type="NCBI Taxonomy" id="363190"/>
    <lineage>
        <taxon>Eukaryota</taxon>
        <taxon>Metazoa</taxon>
        <taxon>Chordata</taxon>
        <taxon>Craniata</taxon>
        <taxon>Vertebrata</taxon>
        <taxon>Euteleostomi</taxon>
        <taxon>Actinopterygii</taxon>
        <taxon>Neopterygii</taxon>
        <taxon>Teleostei</taxon>
        <taxon>Clupei</taxon>
        <taxon>Clupeiformes</taxon>
        <taxon>Clupeoidei</taxon>
        <taxon>Engraulidae</taxon>
        <taxon>Coilinae</taxon>
        <taxon>Coilia</taxon>
    </lineage>
</organism>
<proteinExistence type="predicted"/>
<dbReference type="InterPro" id="IPR041425">
    <property type="entry name" value="C3/4/5_MG1"/>
</dbReference>
<dbReference type="InterPro" id="IPR041555">
    <property type="entry name" value="MG3"/>
</dbReference>
<dbReference type="Gene3D" id="1.50.10.20">
    <property type="match status" value="1"/>
</dbReference>
<dbReference type="Pfam" id="PF00207">
    <property type="entry name" value="A2M"/>
    <property type="match status" value="1"/>
</dbReference>
<dbReference type="Gene3D" id="2.60.40.10">
    <property type="entry name" value="Immunoglobulins"/>
    <property type="match status" value="2"/>
</dbReference>
<dbReference type="InterPro" id="IPR008930">
    <property type="entry name" value="Terpenoid_cyclase/PrenylTrfase"/>
</dbReference>
<dbReference type="Pfam" id="PF17790">
    <property type="entry name" value="MG1"/>
    <property type="match status" value="1"/>
</dbReference>
<evidence type="ECO:0000256" key="3">
    <source>
        <dbReference type="SAM" id="MobiDB-lite"/>
    </source>
</evidence>
<dbReference type="Gene3D" id="2.60.40.1940">
    <property type="match status" value="1"/>
</dbReference>
<dbReference type="SUPFAM" id="SSF48239">
    <property type="entry name" value="Terpenoid cyclases/Protein prenyltransferases"/>
    <property type="match status" value="1"/>
</dbReference>
<dbReference type="AlphaFoldDB" id="A0ABD1JGY2"/>
<evidence type="ECO:0000256" key="4">
    <source>
        <dbReference type="SAM" id="SignalP"/>
    </source>
</evidence>
<name>A0ABD1JGY2_9TELE</name>
<reference evidence="7 8" key="1">
    <citation type="submission" date="2024-09" db="EMBL/GenBank/DDBJ databases">
        <title>A chromosome-level genome assembly of Gray's grenadier anchovy, Coilia grayii.</title>
        <authorList>
            <person name="Fu Z."/>
        </authorList>
    </citation>
    <scope>NUCLEOTIDE SEQUENCE [LARGE SCALE GENOMIC DNA]</scope>
    <source>
        <strain evidence="7">G4</strain>
        <tissue evidence="7">Muscle</tissue>
    </source>
</reference>
<dbReference type="InterPro" id="IPR040839">
    <property type="entry name" value="MG4"/>
</dbReference>
<dbReference type="Gene3D" id="2.60.40.1930">
    <property type="match status" value="3"/>
</dbReference>
<evidence type="ECO:0000313" key="8">
    <source>
        <dbReference type="Proteomes" id="UP001591681"/>
    </source>
</evidence>
<dbReference type="EMBL" id="JBHFQA010000015">
    <property type="protein sequence ID" value="KAL2086307.1"/>
    <property type="molecule type" value="Genomic_DNA"/>
</dbReference>
<dbReference type="SMART" id="SM01360">
    <property type="entry name" value="A2M"/>
    <property type="match status" value="1"/>
</dbReference>
<dbReference type="GO" id="GO:0005576">
    <property type="term" value="C:extracellular region"/>
    <property type="evidence" value="ECO:0007669"/>
    <property type="project" value="UniProtKB-SubCell"/>
</dbReference>
<dbReference type="InterPro" id="IPR013783">
    <property type="entry name" value="Ig-like_fold"/>
</dbReference>
<evidence type="ECO:0000259" key="5">
    <source>
        <dbReference type="SMART" id="SM01359"/>
    </source>
</evidence>
<dbReference type="InterPro" id="IPR001599">
    <property type="entry name" value="Macroglobln_a2"/>
</dbReference>
<dbReference type="Pfam" id="PF17791">
    <property type="entry name" value="MG3"/>
    <property type="match status" value="1"/>
</dbReference>
<feature type="chain" id="PRO_5044831120" evidence="4">
    <location>
        <begin position="24"/>
        <end position="1111"/>
    </location>
</feature>
<dbReference type="PANTHER" id="PTHR11412">
    <property type="entry name" value="MACROGLOBULIN / COMPLEMENT"/>
    <property type="match status" value="1"/>
</dbReference>
<dbReference type="Pfam" id="PF07678">
    <property type="entry name" value="TED_complement"/>
    <property type="match status" value="1"/>
</dbReference>
<feature type="domain" description="Alpha-2-macroglobulin" evidence="6">
    <location>
        <begin position="688"/>
        <end position="787"/>
    </location>
</feature>